<evidence type="ECO:0000313" key="1">
    <source>
        <dbReference type="EMBL" id="KAJ7997607.1"/>
    </source>
</evidence>
<dbReference type="Proteomes" id="UP001157502">
    <property type="component" value="Chromosome 19"/>
</dbReference>
<name>A0ACC2G236_DALPE</name>
<dbReference type="EMBL" id="CM055746">
    <property type="protein sequence ID" value="KAJ7997607.1"/>
    <property type="molecule type" value="Genomic_DNA"/>
</dbReference>
<keyword evidence="2" id="KW-1185">Reference proteome</keyword>
<proteinExistence type="predicted"/>
<accession>A0ACC2G236</accession>
<comment type="caution">
    <text evidence="1">The sequence shown here is derived from an EMBL/GenBank/DDBJ whole genome shotgun (WGS) entry which is preliminary data.</text>
</comment>
<protein>
    <submittedName>
        <fullName evidence="1">Uncharacterized protein</fullName>
    </submittedName>
</protein>
<gene>
    <name evidence="1" type="ORF">DPEC_G00230770</name>
</gene>
<organism evidence="1 2">
    <name type="scientific">Dallia pectoralis</name>
    <name type="common">Alaska blackfish</name>
    <dbReference type="NCBI Taxonomy" id="75939"/>
    <lineage>
        <taxon>Eukaryota</taxon>
        <taxon>Metazoa</taxon>
        <taxon>Chordata</taxon>
        <taxon>Craniata</taxon>
        <taxon>Vertebrata</taxon>
        <taxon>Euteleostomi</taxon>
        <taxon>Actinopterygii</taxon>
        <taxon>Neopterygii</taxon>
        <taxon>Teleostei</taxon>
        <taxon>Protacanthopterygii</taxon>
        <taxon>Esociformes</taxon>
        <taxon>Umbridae</taxon>
        <taxon>Dallia</taxon>
    </lineage>
</organism>
<reference evidence="1" key="1">
    <citation type="submission" date="2021-05" db="EMBL/GenBank/DDBJ databases">
        <authorList>
            <person name="Pan Q."/>
            <person name="Jouanno E."/>
            <person name="Zahm M."/>
            <person name="Klopp C."/>
            <person name="Cabau C."/>
            <person name="Louis A."/>
            <person name="Berthelot C."/>
            <person name="Parey E."/>
            <person name="Roest Crollius H."/>
            <person name="Montfort J."/>
            <person name="Robinson-Rechavi M."/>
            <person name="Bouchez O."/>
            <person name="Lampietro C."/>
            <person name="Lopez Roques C."/>
            <person name="Donnadieu C."/>
            <person name="Postlethwait J."/>
            <person name="Bobe J."/>
            <person name="Dillon D."/>
            <person name="Chandos A."/>
            <person name="von Hippel F."/>
            <person name="Guiguen Y."/>
        </authorList>
    </citation>
    <scope>NUCLEOTIDE SEQUENCE</scope>
    <source>
        <strain evidence="1">YG-Jan2019</strain>
    </source>
</reference>
<sequence>MMMWLHGSICLWFLWGLAGCLLPPQNVTVEFQDFNGSVLWLPSADHINNTHYYVEIQEIGGIWQSVKCNNSVIMTCRLDILVHDPFQSYNVRVRAENGGQRSNWTHLKETVQLSTDTVFSAPDLRLWVFNRSLFVELHHPAVEIFQYYNITLLQVKRHHNYTLTSTVGSSSKHVFRLPMDHTYCIIVSAANHQSRYHHMTTQKCIDLTGHIVDTPVWLHVFVVAVGVVLLLTVLIGPICCYLTTTDQLPPALGGVVSSTKRVLILEEVVCPSKVWEDEDDEDEDSLCSYQGYNARVSIAFHHDNTMETDPISSTHHDDSLETLLHIRDQGSDSLFTMNTQTSDQRTSVFTLLSAPFLSLPPSFSSPPSTPLLPTPPLSGYCLAWDNECNLTDNSSLIDYPFKMQSRNYSQRGGGKYMIATTRLHASSASNGRHAETLRWDPSMGGLGTQGDISLMLARTHM</sequence>
<evidence type="ECO:0000313" key="2">
    <source>
        <dbReference type="Proteomes" id="UP001157502"/>
    </source>
</evidence>